<gene>
    <name evidence="1" type="ORF">T11_1108</name>
</gene>
<sequence length="32" mass="3794">MPKLSISSNFSKIHRLRVDTTNVSNEYRSRTR</sequence>
<keyword evidence="2" id="KW-1185">Reference proteome</keyword>
<reference evidence="1 2" key="1">
    <citation type="submission" date="2015-01" db="EMBL/GenBank/DDBJ databases">
        <title>Evolution of Trichinella species and genotypes.</title>
        <authorList>
            <person name="Korhonen P.K."/>
            <person name="Edoardo P."/>
            <person name="Giuseppe L.R."/>
            <person name="Gasser R.B."/>
        </authorList>
    </citation>
    <scope>NUCLEOTIDE SEQUENCE [LARGE SCALE GENOMIC DNA]</scope>
    <source>
        <strain evidence="1">ISS1029</strain>
    </source>
</reference>
<accession>A0A0V1GHU2</accession>
<protein>
    <submittedName>
        <fullName evidence="1">Uncharacterized protein</fullName>
    </submittedName>
</protein>
<evidence type="ECO:0000313" key="1">
    <source>
        <dbReference type="EMBL" id="KRY97744.1"/>
    </source>
</evidence>
<comment type="caution">
    <text evidence="1">The sequence shown here is derived from an EMBL/GenBank/DDBJ whole genome shotgun (WGS) entry which is preliminary data.</text>
</comment>
<dbReference type="EMBL" id="JYDP01001825">
    <property type="protein sequence ID" value="KRY97744.1"/>
    <property type="molecule type" value="Genomic_DNA"/>
</dbReference>
<dbReference type="AlphaFoldDB" id="A0A0V1GHU2"/>
<evidence type="ECO:0000313" key="2">
    <source>
        <dbReference type="Proteomes" id="UP000055024"/>
    </source>
</evidence>
<name>A0A0V1GHU2_9BILA</name>
<dbReference type="Proteomes" id="UP000055024">
    <property type="component" value="Unassembled WGS sequence"/>
</dbReference>
<proteinExistence type="predicted"/>
<organism evidence="1 2">
    <name type="scientific">Trichinella zimbabwensis</name>
    <dbReference type="NCBI Taxonomy" id="268475"/>
    <lineage>
        <taxon>Eukaryota</taxon>
        <taxon>Metazoa</taxon>
        <taxon>Ecdysozoa</taxon>
        <taxon>Nematoda</taxon>
        <taxon>Enoplea</taxon>
        <taxon>Dorylaimia</taxon>
        <taxon>Trichinellida</taxon>
        <taxon>Trichinellidae</taxon>
        <taxon>Trichinella</taxon>
    </lineage>
</organism>